<evidence type="ECO:0000256" key="1">
    <source>
        <dbReference type="SAM" id="MobiDB-lite"/>
    </source>
</evidence>
<dbReference type="AlphaFoldDB" id="A0A1H1GD55"/>
<dbReference type="RefSeq" id="WP_092525766.1">
    <property type="nucleotide sequence ID" value="NZ_FNKO01000002.1"/>
</dbReference>
<evidence type="ECO:0000313" key="3">
    <source>
        <dbReference type="Proteomes" id="UP000199301"/>
    </source>
</evidence>
<dbReference type="OrthoDB" id="3700158at2"/>
<keyword evidence="3" id="KW-1185">Reference proteome</keyword>
<reference evidence="3" key="1">
    <citation type="submission" date="2016-10" db="EMBL/GenBank/DDBJ databases">
        <authorList>
            <person name="Varghese N."/>
            <person name="Submissions S."/>
        </authorList>
    </citation>
    <scope>NUCLEOTIDE SEQUENCE [LARGE SCALE GENOMIC DNA]</scope>
    <source>
        <strain evidence="3">DSM 45459</strain>
    </source>
</reference>
<name>A0A1H1GD55_9ACTN</name>
<evidence type="ECO:0000313" key="2">
    <source>
        <dbReference type="EMBL" id="SDR11111.1"/>
    </source>
</evidence>
<gene>
    <name evidence="2" type="ORF">SAMN04489718_3577</name>
</gene>
<dbReference type="EMBL" id="FNKO01000002">
    <property type="protein sequence ID" value="SDR11111.1"/>
    <property type="molecule type" value="Genomic_DNA"/>
</dbReference>
<sequence>MNEDWKTQEIRDAEAALEEALANAERVGARADEMNRELSESKLSEEQTERIEQFVRGGQAPEGIVELQRRIDEGELSWDDVAEGRALQDEGVQSAFASGVPNMQQAKEMIDEGHEIDEIIENDPNRPPE</sequence>
<feature type="region of interest" description="Disordered" evidence="1">
    <location>
        <begin position="28"/>
        <end position="48"/>
    </location>
</feature>
<dbReference type="STRING" id="995062.SAMN04489718_3577"/>
<proteinExistence type="predicted"/>
<accession>A0A1H1GD55</accession>
<dbReference type="Proteomes" id="UP000199301">
    <property type="component" value="Unassembled WGS sequence"/>
</dbReference>
<protein>
    <submittedName>
        <fullName evidence="2">Uncharacterized protein</fullName>
    </submittedName>
</protein>
<organism evidence="2 3">
    <name type="scientific">Actinopolyspora saharensis</name>
    <dbReference type="NCBI Taxonomy" id="995062"/>
    <lineage>
        <taxon>Bacteria</taxon>
        <taxon>Bacillati</taxon>
        <taxon>Actinomycetota</taxon>
        <taxon>Actinomycetes</taxon>
        <taxon>Actinopolysporales</taxon>
        <taxon>Actinopolysporaceae</taxon>
        <taxon>Actinopolyspora</taxon>
    </lineage>
</organism>